<keyword evidence="1" id="KW-0418">Kinase</keyword>
<name>A0ABX9JMR5_9BACT</name>
<accession>A0ABX9JMR5</accession>
<dbReference type="SUPFAM" id="SSF52540">
    <property type="entry name" value="P-loop containing nucleoside triphosphate hydrolases"/>
    <property type="match status" value="1"/>
</dbReference>
<keyword evidence="1" id="KW-0808">Transferase</keyword>
<comment type="caution">
    <text evidence="1">The sequence shown here is derived from an EMBL/GenBank/DDBJ whole genome shotgun (WGS) entry which is preliminary data.</text>
</comment>
<dbReference type="InterPro" id="IPR027417">
    <property type="entry name" value="P-loop_NTPase"/>
</dbReference>
<keyword evidence="2" id="KW-1185">Reference proteome</keyword>
<dbReference type="Proteomes" id="UP000256345">
    <property type="component" value="Unassembled WGS sequence"/>
</dbReference>
<proteinExistence type="predicted"/>
<sequence>MSEYHYLPDFSEWVVFGVDPRTAATQGSRMAQVQLIVGPVGAGKSTFALQLCREHRAIRLTLDDWMARLFGPDERPAVGRLEWYIERRDRCLEQIWKLTQELMGMGTNVVLELGLIQRHEREAFYARVDEARMGLTVYVLDAPREVRRARVQRRNEEKGETFSMEVPPHFFELASDMWEPPDEDECGDRDVRFPG</sequence>
<dbReference type="Gene3D" id="3.40.50.300">
    <property type="entry name" value="P-loop containing nucleotide triphosphate hydrolases"/>
    <property type="match status" value="1"/>
</dbReference>
<protein>
    <submittedName>
        <fullName evidence="1">Kinase</fullName>
    </submittedName>
</protein>
<dbReference type="RefSeq" id="WP_245682594.1">
    <property type="nucleotide sequence ID" value="NZ_CP011509.1"/>
</dbReference>
<dbReference type="EMBL" id="QUMU01000019">
    <property type="protein sequence ID" value="REG22634.1"/>
    <property type="molecule type" value="Genomic_DNA"/>
</dbReference>
<organism evidence="1 2">
    <name type="scientific">Archangium gephyra</name>
    <dbReference type="NCBI Taxonomy" id="48"/>
    <lineage>
        <taxon>Bacteria</taxon>
        <taxon>Pseudomonadati</taxon>
        <taxon>Myxococcota</taxon>
        <taxon>Myxococcia</taxon>
        <taxon>Myxococcales</taxon>
        <taxon>Cystobacterineae</taxon>
        <taxon>Archangiaceae</taxon>
        <taxon>Archangium</taxon>
    </lineage>
</organism>
<evidence type="ECO:0000313" key="1">
    <source>
        <dbReference type="EMBL" id="REG22634.1"/>
    </source>
</evidence>
<dbReference type="GO" id="GO:0016301">
    <property type="term" value="F:kinase activity"/>
    <property type="evidence" value="ECO:0007669"/>
    <property type="project" value="UniProtKB-KW"/>
</dbReference>
<dbReference type="Pfam" id="PF13671">
    <property type="entry name" value="AAA_33"/>
    <property type="match status" value="1"/>
</dbReference>
<evidence type="ECO:0000313" key="2">
    <source>
        <dbReference type="Proteomes" id="UP000256345"/>
    </source>
</evidence>
<gene>
    <name evidence="1" type="ORF">ATI61_119166</name>
</gene>
<reference evidence="1 2" key="1">
    <citation type="submission" date="2018-08" db="EMBL/GenBank/DDBJ databases">
        <title>Genomic Encyclopedia of Archaeal and Bacterial Type Strains, Phase II (KMG-II): from individual species to whole genera.</title>
        <authorList>
            <person name="Goeker M."/>
        </authorList>
    </citation>
    <scope>NUCLEOTIDE SEQUENCE [LARGE SCALE GENOMIC DNA]</scope>
    <source>
        <strain evidence="1 2">DSM 2261</strain>
    </source>
</reference>